<dbReference type="GO" id="GO:0005737">
    <property type="term" value="C:cytoplasm"/>
    <property type="evidence" value="ECO:0007669"/>
    <property type="project" value="TreeGrafter"/>
</dbReference>
<name>A0A0G0AE38_9BACT</name>
<organism evidence="3 4">
    <name type="scientific">candidate division WS6 bacterium GW2011_GWB1_33_6</name>
    <dbReference type="NCBI Taxonomy" id="1619088"/>
    <lineage>
        <taxon>Bacteria</taxon>
        <taxon>Candidatus Dojkabacteria</taxon>
    </lineage>
</organism>
<dbReference type="PANTHER" id="PTHR21621">
    <property type="entry name" value="RIBOSOMAL PROTEIN S6 MODIFICATION PROTEIN"/>
    <property type="match status" value="1"/>
</dbReference>
<evidence type="ECO:0000313" key="4">
    <source>
        <dbReference type="Proteomes" id="UP000034488"/>
    </source>
</evidence>
<feature type="domain" description="ATP-grasp" evidence="2">
    <location>
        <begin position="43"/>
        <end position="306"/>
    </location>
</feature>
<dbReference type="Gene3D" id="2.40.70.10">
    <property type="entry name" value="Acid Proteases"/>
    <property type="match status" value="1"/>
</dbReference>
<keyword evidence="3" id="KW-0436">Ligase</keyword>
<comment type="caution">
    <text evidence="3">The sequence shown here is derived from an EMBL/GenBank/DDBJ whole genome shotgun (WGS) entry which is preliminary data.</text>
</comment>
<sequence length="492" mass="55553">MGINKVISINKEVLGLNRRNQEYVRPYNSSSSKAIADNKILTKRILRKELIQTPEVYKLIRTKKQLEFLDWNSLPKSFVIKPNKGTGGNGIIVFYGKEKGKLSWIRPNGTTMSQRDIILHIENILEGRFSMGSKNDIAIIEERIKTDSLLKQYSYKGVPDIRVICFNQVPIMAMLRLPTKLSNGTANLHSGAICTGIDIETGITTYSMHMNGAVFQSDTYELIDSTLDLTQNLQLSGIQIPYWNEMLEIALKCQRASGLGYIGVDIAIDAEKGPVVFEINARPGLGIQVANQAGLRWRLEKVKDIEIKGLKHGIRVAKNLFGGEIEENIEAISGRKVVNIIEKIYIFDKNTNITKISNFKDIKKEQVKAFMDTGVLTSRIDSKLANRIGFINTHKEFTKLNIPKRFETFKEAQDYIDRNEVEACKIDGIKRLAKIVEEGVIKVRPVFDIPIKISDKIRMTEFVSTENVDSIYPITIGRSDLSGYLIDTSNTF</sequence>
<evidence type="ECO:0000256" key="1">
    <source>
        <dbReference type="PROSITE-ProRule" id="PRU00409"/>
    </source>
</evidence>
<dbReference type="GO" id="GO:0046872">
    <property type="term" value="F:metal ion binding"/>
    <property type="evidence" value="ECO:0007669"/>
    <property type="project" value="InterPro"/>
</dbReference>
<evidence type="ECO:0000313" key="3">
    <source>
        <dbReference type="EMBL" id="KKP54908.1"/>
    </source>
</evidence>
<dbReference type="PANTHER" id="PTHR21621:SF0">
    <property type="entry name" value="BETA-CITRYLGLUTAMATE SYNTHASE B-RELATED"/>
    <property type="match status" value="1"/>
</dbReference>
<keyword evidence="1" id="KW-0547">Nucleotide-binding</keyword>
<dbReference type="GO" id="GO:0009432">
    <property type="term" value="P:SOS response"/>
    <property type="evidence" value="ECO:0007669"/>
    <property type="project" value="TreeGrafter"/>
</dbReference>
<dbReference type="GO" id="GO:0018169">
    <property type="term" value="F:ribosomal S6-glutamic acid ligase activity"/>
    <property type="evidence" value="ECO:0007669"/>
    <property type="project" value="TreeGrafter"/>
</dbReference>
<dbReference type="Pfam" id="PF14397">
    <property type="entry name" value="ATPgrasp_ST"/>
    <property type="match status" value="1"/>
</dbReference>
<proteinExistence type="predicted"/>
<dbReference type="EMBL" id="LBPI01000008">
    <property type="protein sequence ID" value="KKP54908.1"/>
    <property type="molecule type" value="Genomic_DNA"/>
</dbReference>
<dbReference type="AlphaFoldDB" id="A0A0G0AE38"/>
<dbReference type="InterPro" id="IPR039523">
    <property type="entry name" value="RimK-rel_E_lig_ATP-grasp"/>
</dbReference>
<gene>
    <name evidence="3" type="ORF">UR47_C0008G0017</name>
</gene>
<dbReference type="InterPro" id="IPR021109">
    <property type="entry name" value="Peptidase_aspartic_dom_sf"/>
</dbReference>
<accession>A0A0G0AE38</accession>
<dbReference type="PROSITE" id="PS50975">
    <property type="entry name" value="ATP_GRASP"/>
    <property type="match status" value="1"/>
</dbReference>
<keyword evidence="1" id="KW-0067">ATP-binding</keyword>
<dbReference type="SUPFAM" id="SSF56059">
    <property type="entry name" value="Glutathione synthetase ATP-binding domain-like"/>
    <property type="match status" value="1"/>
</dbReference>
<reference evidence="3 4" key="1">
    <citation type="journal article" date="2015" name="Nature">
        <title>rRNA introns, odd ribosomes, and small enigmatic genomes across a large radiation of phyla.</title>
        <authorList>
            <person name="Brown C.T."/>
            <person name="Hug L.A."/>
            <person name="Thomas B.C."/>
            <person name="Sharon I."/>
            <person name="Castelle C.J."/>
            <person name="Singh A."/>
            <person name="Wilkins M.J."/>
            <person name="Williams K.H."/>
            <person name="Banfield J.F."/>
        </authorList>
    </citation>
    <scope>NUCLEOTIDE SEQUENCE [LARGE SCALE GENOMIC DNA]</scope>
</reference>
<dbReference type="PATRIC" id="fig|1619088.3.peg.363"/>
<dbReference type="Gene3D" id="3.30.470.20">
    <property type="entry name" value="ATP-grasp fold, B domain"/>
    <property type="match status" value="1"/>
</dbReference>
<evidence type="ECO:0000259" key="2">
    <source>
        <dbReference type="PROSITE" id="PS50975"/>
    </source>
</evidence>
<dbReference type="Proteomes" id="UP000034488">
    <property type="component" value="Unassembled WGS sequence"/>
</dbReference>
<dbReference type="InterPro" id="IPR011761">
    <property type="entry name" value="ATP-grasp"/>
</dbReference>
<dbReference type="GO" id="GO:0005524">
    <property type="term" value="F:ATP binding"/>
    <property type="evidence" value="ECO:0007669"/>
    <property type="project" value="UniProtKB-UniRule"/>
</dbReference>
<protein>
    <submittedName>
        <fullName evidence="3">Alpha-L-glutamate ligase-related protein</fullName>
    </submittedName>
</protein>